<keyword evidence="1" id="KW-0812">Transmembrane</keyword>
<keyword evidence="1" id="KW-1133">Transmembrane helix</keyword>
<dbReference type="Pfam" id="PF12679">
    <property type="entry name" value="ABC2_membrane_2"/>
    <property type="match status" value="1"/>
</dbReference>
<feature type="transmembrane region" description="Helical" evidence="1">
    <location>
        <begin position="252"/>
        <end position="271"/>
    </location>
</feature>
<feature type="transmembrane region" description="Helical" evidence="1">
    <location>
        <begin position="198"/>
        <end position="220"/>
    </location>
</feature>
<dbReference type="PANTHER" id="PTHR37305:SF1">
    <property type="entry name" value="MEMBRANE PROTEIN"/>
    <property type="match status" value="1"/>
</dbReference>
<evidence type="ECO:0000313" key="3">
    <source>
        <dbReference type="Proteomes" id="UP000535890"/>
    </source>
</evidence>
<feature type="transmembrane region" description="Helical" evidence="1">
    <location>
        <begin position="165"/>
        <end position="191"/>
    </location>
</feature>
<dbReference type="EMBL" id="JACCBN010000001">
    <property type="protein sequence ID" value="NYD36298.1"/>
    <property type="molecule type" value="Genomic_DNA"/>
</dbReference>
<dbReference type="AlphaFoldDB" id="A0A7Y9DVI2"/>
<evidence type="ECO:0000313" key="2">
    <source>
        <dbReference type="EMBL" id="NYD36298.1"/>
    </source>
</evidence>
<protein>
    <submittedName>
        <fullName evidence="2">ABC-2 type transport system permease protein</fullName>
    </submittedName>
</protein>
<feature type="transmembrane region" description="Helical" evidence="1">
    <location>
        <begin position="115"/>
        <end position="145"/>
    </location>
</feature>
<proteinExistence type="predicted"/>
<gene>
    <name evidence="2" type="ORF">BJ983_002400</name>
</gene>
<feature type="transmembrane region" description="Helical" evidence="1">
    <location>
        <begin position="30"/>
        <end position="50"/>
    </location>
</feature>
<organism evidence="2 3">
    <name type="scientific">Actinomycetospora corticicola</name>
    <dbReference type="NCBI Taxonomy" id="663602"/>
    <lineage>
        <taxon>Bacteria</taxon>
        <taxon>Bacillati</taxon>
        <taxon>Actinomycetota</taxon>
        <taxon>Actinomycetes</taxon>
        <taxon>Pseudonocardiales</taxon>
        <taxon>Pseudonocardiaceae</taxon>
        <taxon>Actinomycetospora</taxon>
    </lineage>
</organism>
<comment type="caution">
    <text evidence="2">The sequence shown here is derived from an EMBL/GenBank/DDBJ whole genome shotgun (WGS) entry which is preliminary data.</text>
</comment>
<dbReference type="RefSeq" id="WP_179793993.1">
    <property type="nucleotide sequence ID" value="NZ_BAABHP010000007.1"/>
</dbReference>
<keyword evidence="1" id="KW-0472">Membrane</keyword>
<name>A0A7Y9DVI2_9PSEU</name>
<accession>A0A7Y9DVI2</accession>
<dbReference type="GO" id="GO:0005886">
    <property type="term" value="C:plasma membrane"/>
    <property type="evidence" value="ECO:0007669"/>
    <property type="project" value="UniProtKB-SubCell"/>
</dbReference>
<dbReference type="PANTHER" id="PTHR37305">
    <property type="entry name" value="INTEGRAL MEMBRANE PROTEIN-RELATED"/>
    <property type="match status" value="1"/>
</dbReference>
<reference evidence="2 3" key="1">
    <citation type="submission" date="2020-07" db="EMBL/GenBank/DDBJ databases">
        <title>Sequencing the genomes of 1000 actinobacteria strains.</title>
        <authorList>
            <person name="Klenk H.-P."/>
        </authorList>
    </citation>
    <scope>NUCLEOTIDE SEQUENCE [LARGE SCALE GENOMIC DNA]</scope>
    <source>
        <strain evidence="2 3">DSM 45772</strain>
    </source>
</reference>
<dbReference type="Proteomes" id="UP000535890">
    <property type="component" value="Unassembled WGS sequence"/>
</dbReference>
<feature type="transmembrane region" description="Helical" evidence="1">
    <location>
        <begin position="70"/>
        <end position="94"/>
    </location>
</feature>
<keyword evidence="3" id="KW-1185">Reference proteome</keyword>
<evidence type="ECO:0000256" key="1">
    <source>
        <dbReference type="SAM" id="Phobius"/>
    </source>
</evidence>
<sequence length="275" mass="27566">MTAVLERTHAPLGRVIGAEVRWVLRRPRTLVVLGLLALIPVAVAIGIAVAGQGGRGLIAQVAGNGFVLPVVALGLALTLLLPLAVASAAADAVAGEAGSGTLRGLLVAPVGRARFVVMKAAGVITVAVLAVVIIAVVGMIAGTLVVGSPGSLITLSGTTLGYGEALARIALVAVWTIGQLLAIGAVALAISTFTEHPLVVLACVLGGMIVFGVLGAIPALDWLQPLLLTSGFTAGTDVLRDPLPLDGLGSSSLRALVYVVLGVGVTSWRMARRDG</sequence>
<dbReference type="GO" id="GO:0140359">
    <property type="term" value="F:ABC-type transporter activity"/>
    <property type="evidence" value="ECO:0007669"/>
    <property type="project" value="InterPro"/>
</dbReference>